<dbReference type="GO" id="GO:0006364">
    <property type="term" value="P:rRNA processing"/>
    <property type="evidence" value="ECO:0007669"/>
    <property type="project" value="UniProtKB-ARBA"/>
</dbReference>
<evidence type="ECO:0000259" key="8">
    <source>
        <dbReference type="Pfam" id="PF00849"/>
    </source>
</evidence>
<evidence type="ECO:0000256" key="3">
    <source>
        <dbReference type="ARBA" id="ARBA00023235"/>
    </source>
</evidence>
<dbReference type="PANTHER" id="PTHR47683:SF4">
    <property type="entry name" value="PSEUDOURIDINE SYNTHASE"/>
    <property type="match status" value="1"/>
</dbReference>
<dbReference type="PANTHER" id="PTHR47683">
    <property type="entry name" value="PSEUDOURIDINE SYNTHASE FAMILY PROTEIN-RELATED"/>
    <property type="match status" value="1"/>
</dbReference>
<dbReference type="EC" id="5.4.99.-" evidence="7"/>
<dbReference type="AlphaFoldDB" id="A0A1I3X6G3"/>
<dbReference type="GO" id="GO:0160136">
    <property type="term" value="F:16S rRNA pseudouridine(516) synthase activity"/>
    <property type="evidence" value="ECO:0007669"/>
    <property type="project" value="UniProtKB-EC"/>
</dbReference>
<keyword evidence="2 6" id="KW-0694">RNA-binding</keyword>
<dbReference type="PROSITE" id="PS01149">
    <property type="entry name" value="PSI_RSU"/>
    <property type="match status" value="1"/>
</dbReference>
<dbReference type="GO" id="GO:0003723">
    <property type="term" value="F:RNA binding"/>
    <property type="evidence" value="ECO:0007669"/>
    <property type="project" value="UniProtKB-KW"/>
</dbReference>
<dbReference type="NCBIfam" id="TIGR00093">
    <property type="entry name" value="pseudouridine synthase"/>
    <property type="match status" value="1"/>
</dbReference>
<dbReference type="InterPro" id="IPR020103">
    <property type="entry name" value="PsdUridine_synth_cat_dom_sf"/>
</dbReference>
<dbReference type="SUPFAM" id="SSF55120">
    <property type="entry name" value="Pseudouridine synthase"/>
    <property type="match status" value="1"/>
</dbReference>
<dbReference type="STRING" id="576117.SAMN04488138_1417"/>
<keyword evidence="3 7" id="KW-0413">Isomerase</keyword>
<comment type="similarity">
    <text evidence="1 7">Belongs to the pseudouridine synthase RsuA family.</text>
</comment>
<keyword evidence="10" id="KW-1185">Reference proteome</keyword>
<accession>A0A1I3X6G3</accession>
<sequence>MAKIPTVRIDKLLSSMGYGSRKDIARIARAGGITLNTAVIVDVTKRIPITPDLPHHMTIYDEALDPLAPMVMLLNKPVGMTCSHSDGGALVYDLLPKRWRLREPRISTVGRLDKQTSGLLLLTDDGDLLHHATSPKRRIKKTYRVKLARPLKGTEGDLFASGRMMLENEDKPLAPAELEVVSATEALLSITEGRYHQVRRMFAATGNYVAGLHRERIGGLTLPEDLASGEWRLLTEGKVSTIFQ</sequence>
<dbReference type="Proteomes" id="UP000183299">
    <property type="component" value="Unassembled WGS sequence"/>
</dbReference>
<dbReference type="SUPFAM" id="SSF55174">
    <property type="entry name" value="Alpha-L RNA-binding motif"/>
    <property type="match status" value="1"/>
</dbReference>
<gene>
    <name evidence="9" type="ORF">SAMN04488138_1417</name>
</gene>
<evidence type="ECO:0000256" key="7">
    <source>
        <dbReference type="RuleBase" id="RU003887"/>
    </source>
</evidence>
<dbReference type="InterPro" id="IPR036986">
    <property type="entry name" value="S4_RNA-bd_sf"/>
</dbReference>
<dbReference type="GO" id="GO:0001522">
    <property type="term" value="P:pseudouridine synthesis"/>
    <property type="evidence" value="ECO:0007669"/>
    <property type="project" value="InterPro"/>
</dbReference>
<dbReference type="InterPro" id="IPR018496">
    <property type="entry name" value="PsdUridine_synth_RsuA/RluB_CS"/>
</dbReference>
<protein>
    <recommendedName>
        <fullName evidence="7">Pseudouridine synthase</fullName>
        <ecNumber evidence="7">5.4.99.-</ecNumber>
    </recommendedName>
</protein>
<dbReference type="EMBL" id="FORY01000041">
    <property type="protein sequence ID" value="SFK15203.1"/>
    <property type="molecule type" value="Genomic_DNA"/>
</dbReference>
<dbReference type="PROSITE" id="PS50889">
    <property type="entry name" value="S4"/>
    <property type="match status" value="1"/>
</dbReference>
<dbReference type="Gene3D" id="3.30.70.1560">
    <property type="entry name" value="Alpha-L RNA-binding motif"/>
    <property type="match status" value="1"/>
</dbReference>
<evidence type="ECO:0000256" key="5">
    <source>
        <dbReference type="ARBA" id="ARBA00037590"/>
    </source>
</evidence>
<proteinExistence type="inferred from homology"/>
<evidence type="ECO:0000256" key="6">
    <source>
        <dbReference type="PROSITE-ProRule" id="PRU00182"/>
    </source>
</evidence>
<reference evidence="9 10" key="1">
    <citation type="submission" date="2016-10" db="EMBL/GenBank/DDBJ databases">
        <authorList>
            <person name="de Groot N.N."/>
        </authorList>
    </citation>
    <scope>NUCLEOTIDE SEQUENCE [LARGE SCALE GENOMIC DNA]</scope>
    <source>
        <strain evidence="9 10">CGMCC 1.8891</strain>
    </source>
</reference>
<evidence type="ECO:0000256" key="1">
    <source>
        <dbReference type="ARBA" id="ARBA00008348"/>
    </source>
</evidence>
<comment type="catalytic activity">
    <reaction evidence="4">
        <text>uridine(516) in 16S rRNA = pseudouridine(516) in 16S rRNA</text>
        <dbReference type="Rhea" id="RHEA:38867"/>
        <dbReference type="Rhea" id="RHEA-COMP:10089"/>
        <dbReference type="Rhea" id="RHEA-COMP:10090"/>
        <dbReference type="ChEBI" id="CHEBI:65314"/>
        <dbReference type="ChEBI" id="CHEBI:65315"/>
        <dbReference type="EC" id="5.4.99.19"/>
    </reaction>
</comment>
<name>A0A1I3X6G3_9RHOB</name>
<dbReference type="Pfam" id="PF00849">
    <property type="entry name" value="PseudoU_synth_2"/>
    <property type="match status" value="1"/>
</dbReference>
<dbReference type="InterPro" id="IPR050343">
    <property type="entry name" value="RsuA_PseudoU_synthase"/>
</dbReference>
<evidence type="ECO:0000313" key="9">
    <source>
        <dbReference type="EMBL" id="SFK15203.1"/>
    </source>
</evidence>
<dbReference type="OrthoDB" id="9807213at2"/>
<dbReference type="Gene3D" id="3.30.70.580">
    <property type="entry name" value="Pseudouridine synthase I, catalytic domain, N-terminal subdomain"/>
    <property type="match status" value="1"/>
</dbReference>
<evidence type="ECO:0000313" key="10">
    <source>
        <dbReference type="Proteomes" id="UP000183299"/>
    </source>
</evidence>
<dbReference type="Gene3D" id="3.10.290.10">
    <property type="entry name" value="RNA-binding S4 domain"/>
    <property type="match status" value="1"/>
</dbReference>
<dbReference type="InterPro" id="IPR006145">
    <property type="entry name" value="PsdUridine_synth_RsuA/RluA"/>
</dbReference>
<dbReference type="InterPro" id="IPR000748">
    <property type="entry name" value="PsdUridine_synth_RsuA/RluB/E/F"/>
</dbReference>
<dbReference type="GeneID" id="98667035"/>
<dbReference type="InterPro" id="IPR020094">
    <property type="entry name" value="TruA/RsuA/RluB/E/F_N"/>
</dbReference>
<dbReference type="InterPro" id="IPR042092">
    <property type="entry name" value="PsdUridine_s_RsuA/RluB/E/F_cat"/>
</dbReference>
<dbReference type="RefSeq" id="WP_066604752.1">
    <property type="nucleotide sequence ID" value="NZ_FORY01000041.1"/>
</dbReference>
<organism evidence="9 10">
    <name type="scientific">Celeribacter halophilus</name>
    <dbReference type="NCBI Taxonomy" id="576117"/>
    <lineage>
        <taxon>Bacteria</taxon>
        <taxon>Pseudomonadati</taxon>
        <taxon>Pseudomonadota</taxon>
        <taxon>Alphaproteobacteria</taxon>
        <taxon>Rhodobacterales</taxon>
        <taxon>Roseobacteraceae</taxon>
        <taxon>Celeribacter</taxon>
    </lineage>
</organism>
<feature type="domain" description="Pseudouridine synthase RsuA/RluA-like" evidence="8">
    <location>
        <begin position="71"/>
        <end position="204"/>
    </location>
</feature>
<comment type="function">
    <text evidence="5">Responsible for synthesis of pseudouridine from uracil-516 in 16S ribosomal RNA.</text>
</comment>
<evidence type="ECO:0000256" key="4">
    <source>
        <dbReference type="ARBA" id="ARBA00036749"/>
    </source>
</evidence>
<evidence type="ECO:0000256" key="2">
    <source>
        <dbReference type="ARBA" id="ARBA00022884"/>
    </source>
</evidence>